<proteinExistence type="predicted"/>
<sequence>MRRVLARHVLSPATGDPELPWDNRDDCQYAAHPAGWARSCLQTGVWLTTPGTRPRRVVGVAQVRPVRERSSALRSHAPAAVSPALWADDASLKTGPRPFRSDLAGLAVPGTHAPT</sequence>
<gene>
    <name evidence="1" type="ORF">OG442_30485</name>
</gene>
<keyword evidence="2" id="KW-1185">Reference proteome</keyword>
<protein>
    <submittedName>
        <fullName evidence="1">Uncharacterized protein</fullName>
    </submittedName>
</protein>
<dbReference type="EMBL" id="CP109495">
    <property type="protein sequence ID" value="WUX55505.1"/>
    <property type="molecule type" value="Genomic_DNA"/>
</dbReference>
<evidence type="ECO:0000313" key="1">
    <source>
        <dbReference type="EMBL" id="WUX55505.1"/>
    </source>
</evidence>
<dbReference type="RefSeq" id="WP_329079392.1">
    <property type="nucleotide sequence ID" value="NZ_CP109495.1"/>
</dbReference>
<evidence type="ECO:0000313" key="2">
    <source>
        <dbReference type="Proteomes" id="UP001432209"/>
    </source>
</evidence>
<name>A0ABZ2ADY0_STRNV</name>
<organism evidence="1 2">
    <name type="scientific">Streptomyces niveus</name>
    <name type="common">Streptomyces spheroides</name>
    <dbReference type="NCBI Taxonomy" id="193462"/>
    <lineage>
        <taxon>Bacteria</taxon>
        <taxon>Bacillati</taxon>
        <taxon>Actinomycetota</taxon>
        <taxon>Actinomycetes</taxon>
        <taxon>Kitasatosporales</taxon>
        <taxon>Streptomycetaceae</taxon>
        <taxon>Streptomyces</taxon>
    </lineage>
</organism>
<dbReference type="Proteomes" id="UP001432209">
    <property type="component" value="Chromosome"/>
</dbReference>
<reference evidence="1" key="1">
    <citation type="submission" date="2022-10" db="EMBL/GenBank/DDBJ databases">
        <title>The complete genomes of actinobacterial strains from the NBC collection.</title>
        <authorList>
            <person name="Joergensen T.S."/>
            <person name="Alvarez Arevalo M."/>
            <person name="Sterndorff E.B."/>
            <person name="Faurdal D."/>
            <person name="Vuksanovic O."/>
            <person name="Mourched A.-S."/>
            <person name="Charusanti P."/>
            <person name="Shaw S."/>
            <person name="Blin K."/>
            <person name="Weber T."/>
        </authorList>
    </citation>
    <scope>NUCLEOTIDE SEQUENCE</scope>
    <source>
        <strain evidence="1">NBC_01432</strain>
    </source>
</reference>
<accession>A0ABZ2ADY0</accession>